<evidence type="ECO:0000256" key="13">
    <source>
        <dbReference type="ARBA" id="ARBA00031251"/>
    </source>
</evidence>
<keyword evidence="10" id="KW-0067">ATP-binding</keyword>
<dbReference type="AlphaFoldDB" id="A0A0B4D087"/>
<dbReference type="UniPathway" id="UPA00164"/>
<dbReference type="EMBL" id="JWSZ01000011">
    <property type="protein sequence ID" value="KIC57705.1"/>
    <property type="molecule type" value="Genomic_DNA"/>
</dbReference>
<evidence type="ECO:0000256" key="14">
    <source>
        <dbReference type="ARBA" id="ARBA00049067"/>
    </source>
</evidence>
<dbReference type="Gene3D" id="3.90.1200.10">
    <property type="match status" value="1"/>
</dbReference>
<proteinExistence type="inferred from homology"/>
<comment type="similarity">
    <text evidence="2">Belongs to the aminoglycoside phosphotransferase family.</text>
</comment>
<keyword evidence="11" id="KW-0320">Glycogen biosynthesis</keyword>
<dbReference type="GO" id="GO:0016301">
    <property type="term" value="F:kinase activity"/>
    <property type="evidence" value="ECO:0007669"/>
    <property type="project" value="UniProtKB-KW"/>
</dbReference>
<comment type="subunit">
    <text evidence="3">Monomer.</text>
</comment>
<evidence type="ECO:0000313" key="16">
    <source>
        <dbReference type="EMBL" id="KIC57705.1"/>
    </source>
</evidence>
<dbReference type="RefSeq" id="WP_039415722.1">
    <property type="nucleotide sequence ID" value="NZ_JWSZ01000011.1"/>
</dbReference>
<evidence type="ECO:0000256" key="9">
    <source>
        <dbReference type="ARBA" id="ARBA00022777"/>
    </source>
</evidence>
<keyword evidence="7 16" id="KW-0808">Transferase</keyword>
<comment type="caution">
    <text evidence="16">The sequence shown here is derived from an EMBL/GenBank/DDBJ whole genome shotgun (WGS) entry which is preliminary data.</text>
</comment>
<evidence type="ECO:0000256" key="10">
    <source>
        <dbReference type="ARBA" id="ARBA00022840"/>
    </source>
</evidence>
<evidence type="ECO:0000256" key="4">
    <source>
        <dbReference type="ARBA" id="ARBA00011962"/>
    </source>
</evidence>
<evidence type="ECO:0000256" key="1">
    <source>
        <dbReference type="ARBA" id="ARBA00004964"/>
    </source>
</evidence>
<comment type="pathway">
    <text evidence="1">Glycan biosynthesis; glycogen biosynthesis.</text>
</comment>
<evidence type="ECO:0000256" key="11">
    <source>
        <dbReference type="ARBA" id="ARBA00023056"/>
    </source>
</evidence>
<evidence type="ECO:0000256" key="5">
    <source>
        <dbReference type="ARBA" id="ARBA00013882"/>
    </source>
</evidence>
<evidence type="ECO:0000256" key="8">
    <source>
        <dbReference type="ARBA" id="ARBA00022741"/>
    </source>
</evidence>
<dbReference type="Proteomes" id="UP000031202">
    <property type="component" value="Unassembled WGS sequence"/>
</dbReference>
<dbReference type="SUPFAM" id="SSF56112">
    <property type="entry name" value="Protein kinase-like (PK-like)"/>
    <property type="match status" value="1"/>
</dbReference>
<keyword evidence="12" id="KW-0119">Carbohydrate metabolism</keyword>
<name>A0A0B4D087_9MICO</name>
<evidence type="ECO:0000256" key="2">
    <source>
        <dbReference type="ARBA" id="ARBA00006219"/>
    </source>
</evidence>
<keyword evidence="6" id="KW-0321">Glycogen metabolism</keyword>
<dbReference type="GO" id="GO:0005524">
    <property type="term" value="F:ATP binding"/>
    <property type="evidence" value="ECO:0007669"/>
    <property type="project" value="UniProtKB-KW"/>
</dbReference>
<evidence type="ECO:0000256" key="12">
    <source>
        <dbReference type="ARBA" id="ARBA00023277"/>
    </source>
</evidence>
<evidence type="ECO:0000256" key="6">
    <source>
        <dbReference type="ARBA" id="ARBA00022600"/>
    </source>
</evidence>
<feature type="domain" description="Maltokinase N-terminal cap" evidence="15">
    <location>
        <begin position="11"/>
        <end position="91"/>
    </location>
</feature>
<comment type="catalytic activity">
    <reaction evidence="14">
        <text>D-maltose + ATP = alpha-maltose 1-phosphate + ADP + H(+)</text>
        <dbReference type="Rhea" id="RHEA:31915"/>
        <dbReference type="ChEBI" id="CHEBI:15378"/>
        <dbReference type="ChEBI" id="CHEBI:17306"/>
        <dbReference type="ChEBI" id="CHEBI:30616"/>
        <dbReference type="ChEBI" id="CHEBI:63576"/>
        <dbReference type="ChEBI" id="CHEBI:456216"/>
        <dbReference type="EC" id="2.7.1.175"/>
    </reaction>
</comment>
<gene>
    <name evidence="16" type="ORF">RM52_08835</name>
</gene>
<evidence type="ECO:0000256" key="7">
    <source>
        <dbReference type="ARBA" id="ARBA00022679"/>
    </source>
</evidence>
<sequence length="429" mass="46405">MQTTLGHLAVWMPQQRWYSPTGRSPRLRILDERELTTGDPDAAVQVLIVADGDDENAIVYQVPLVTRPADVTEPWTIAVHEGRALIDGPHDHAFASALLAELGRSDLDGPSQVLVGEQSNTSIIYRPRDAAPTICKVFRRLHPGINPDIELQSALAAAGSRHVPPVVGHLDGRWTMAPGGGSERGSLAFAQEFLPDVDDAWRVALAAAAVNTDFTAEAASLGQVTAAVHRDLARLFPTPRADGVARRAISAAWRRRRAIAAVEVPALAAHAAAIDRIYAAAEASSWPALQRVHGDYHLGQVLHSPTRGWMLLDFEGEPMRPIAERRAPDLALRDIAGMLRSFDYVAGSLRLQRAPQQHDAAVDEAADAWAGSARTAFLDGYSDTGGATAQILLNALELDKAVYEAIYEARHRPAWLAIPLSAIERLLAE</sequence>
<reference evidence="16 17" key="1">
    <citation type="submission" date="2014-12" db="EMBL/GenBank/DDBJ databases">
        <title>Genome sequencing of Microbacterium hominis TPW29.</title>
        <authorList>
            <person name="Tan P.W."/>
            <person name="Chan K.-G."/>
        </authorList>
    </citation>
    <scope>NUCLEOTIDE SEQUENCE [LARGE SCALE GENOMIC DNA]</scope>
    <source>
        <strain evidence="16 17">TPW29</strain>
    </source>
</reference>
<dbReference type="InterPro" id="IPR011009">
    <property type="entry name" value="Kinase-like_dom_sf"/>
</dbReference>
<protein>
    <recommendedName>
        <fullName evidence="5">Maltokinase</fullName>
        <ecNumber evidence="4">2.7.1.175</ecNumber>
    </recommendedName>
    <alternativeName>
        <fullName evidence="13">Maltose-1-phosphate synthase</fullName>
    </alternativeName>
</protein>
<keyword evidence="9" id="KW-0418">Kinase</keyword>
<dbReference type="GO" id="GO:0005978">
    <property type="term" value="P:glycogen biosynthetic process"/>
    <property type="evidence" value="ECO:0007669"/>
    <property type="project" value="UniProtKB-UniPathway"/>
</dbReference>
<accession>A0A0B4D087</accession>
<organism evidence="16 17">
    <name type="scientific">Microbacterium hominis</name>
    <dbReference type="NCBI Taxonomy" id="162426"/>
    <lineage>
        <taxon>Bacteria</taxon>
        <taxon>Bacillati</taxon>
        <taxon>Actinomycetota</taxon>
        <taxon>Actinomycetes</taxon>
        <taxon>Micrococcales</taxon>
        <taxon>Microbacteriaceae</taxon>
        <taxon>Microbacterium</taxon>
    </lineage>
</organism>
<dbReference type="InterPro" id="IPR040999">
    <property type="entry name" value="Mak_N_cap"/>
</dbReference>
<evidence type="ECO:0000256" key="3">
    <source>
        <dbReference type="ARBA" id="ARBA00011245"/>
    </source>
</evidence>
<evidence type="ECO:0000313" key="17">
    <source>
        <dbReference type="Proteomes" id="UP000031202"/>
    </source>
</evidence>
<dbReference type="Pfam" id="PF18085">
    <property type="entry name" value="Mak_N_cap"/>
    <property type="match status" value="1"/>
</dbReference>
<dbReference type="EC" id="2.7.1.175" evidence="4"/>
<evidence type="ECO:0000259" key="15">
    <source>
        <dbReference type="Pfam" id="PF18085"/>
    </source>
</evidence>
<keyword evidence="8" id="KW-0547">Nucleotide-binding</keyword>